<feature type="transmembrane region" description="Helical" evidence="18">
    <location>
        <begin position="225"/>
        <end position="248"/>
    </location>
</feature>
<evidence type="ECO:0000256" key="1">
    <source>
        <dbReference type="ARBA" id="ARBA00004651"/>
    </source>
</evidence>
<name>A0ABT5TYQ2_9MICO</name>
<evidence type="ECO:0000256" key="6">
    <source>
        <dbReference type="ARBA" id="ARBA00022692"/>
    </source>
</evidence>
<feature type="transmembrane region" description="Helical" evidence="18">
    <location>
        <begin position="178"/>
        <end position="197"/>
    </location>
</feature>
<evidence type="ECO:0000256" key="13">
    <source>
        <dbReference type="ARBA" id="ARBA00031538"/>
    </source>
</evidence>
<dbReference type="InterPro" id="IPR047196">
    <property type="entry name" value="YidC_ALB_C"/>
</dbReference>
<comment type="subunit">
    <text evidence="12">Interacts with the Sec translocase complex via SecD. Specifically interacts with transmembrane segments of nascent integral membrane proteins during membrane integration.</text>
</comment>
<dbReference type="Pfam" id="PF02096">
    <property type="entry name" value="60KD_IMP"/>
    <property type="match status" value="1"/>
</dbReference>
<keyword evidence="5" id="KW-1003">Cell membrane</keyword>
<evidence type="ECO:0000256" key="9">
    <source>
        <dbReference type="ARBA" id="ARBA00023136"/>
    </source>
</evidence>
<keyword evidence="9 18" id="KW-0472">Membrane</keyword>
<keyword evidence="4" id="KW-0813">Transport</keyword>
<dbReference type="InterPro" id="IPR028055">
    <property type="entry name" value="YidC/Oxa/ALB_C"/>
</dbReference>
<evidence type="ECO:0000256" key="10">
    <source>
        <dbReference type="ARBA" id="ARBA00023186"/>
    </source>
</evidence>
<organism evidence="20 21">
    <name type="scientific">Georgenia halotolerans</name>
    <dbReference type="NCBI Taxonomy" id="3028317"/>
    <lineage>
        <taxon>Bacteria</taxon>
        <taxon>Bacillati</taxon>
        <taxon>Actinomycetota</taxon>
        <taxon>Actinomycetes</taxon>
        <taxon>Micrococcales</taxon>
        <taxon>Bogoriellaceae</taxon>
        <taxon>Georgenia</taxon>
    </lineage>
</organism>
<evidence type="ECO:0000256" key="7">
    <source>
        <dbReference type="ARBA" id="ARBA00022927"/>
    </source>
</evidence>
<keyword evidence="8 18" id="KW-1133">Transmembrane helix</keyword>
<dbReference type="EMBL" id="JARACI010001047">
    <property type="protein sequence ID" value="MDD9207119.1"/>
    <property type="molecule type" value="Genomic_DNA"/>
</dbReference>
<feature type="compositionally biased region" description="Low complexity" evidence="17">
    <location>
        <begin position="346"/>
        <end position="357"/>
    </location>
</feature>
<evidence type="ECO:0000256" key="14">
    <source>
        <dbReference type="ARBA" id="ARBA00033245"/>
    </source>
</evidence>
<evidence type="ECO:0000259" key="19">
    <source>
        <dbReference type="Pfam" id="PF02096"/>
    </source>
</evidence>
<dbReference type="PANTHER" id="PTHR12428:SF65">
    <property type="entry name" value="CYTOCHROME C OXIDASE ASSEMBLY PROTEIN COX18, MITOCHONDRIAL"/>
    <property type="match status" value="1"/>
</dbReference>
<dbReference type="InterPro" id="IPR001708">
    <property type="entry name" value="YidC/ALB3/OXA1/COX18"/>
</dbReference>
<feature type="transmembrane region" description="Helical" evidence="18">
    <location>
        <begin position="113"/>
        <end position="131"/>
    </location>
</feature>
<keyword evidence="21" id="KW-1185">Reference proteome</keyword>
<evidence type="ECO:0000313" key="20">
    <source>
        <dbReference type="EMBL" id="MDD9207119.1"/>
    </source>
</evidence>
<dbReference type="NCBIfam" id="TIGR03592">
    <property type="entry name" value="yidC_oxa1_cterm"/>
    <property type="match status" value="1"/>
</dbReference>
<protein>
    <recommendedName>
        <fullName evidence="3">Membrane protein insertase YidC</fullName>
    </recommendedName>
    <alternativeName>
        <fullName evidence="15">Foldase YidC</fullName>
    </alternativeName>
    <alternativeName>
        <fullName evidence="14">Membrane integrase YidC</fullName>
    </alternativeName>
    <alternativeName>
        <fullName evidence="13">Membrane protein YidC</fullName>
    </alternativeName>
</protein>
<gene>
    <name evidence="20" type="primary">yidC</name>
    <name evidence="20" type="ORF">PU560_11685</name>
</gene>
<dbReference type="Proteomes" id="UP001165561">
    <property type="component" value="Unassembled WGS sequence"/>
</dbReference>
<accession>A0ABT5TYQ2</accession>
<evidence type="ECO:0000313" key="21">
    <source>
        <dbReference type="Proteomes" id="UP001165561"/>
    </source>
</evidence>
<evidence type="ECO:0000256" key="16">
    <source>
        <dbReference type="RuleBase" id="RU003945"/>
    </source>
</evidence>
<evidence type="ECO:0000256" key="4">
    <source>
        <dbReference type="ARBA" id="ARBA00022448"/>
    </source>
</evidence>
<sequence>MGWFDSLLLPIMIAVAWIMVRVHDALLWLGMPAESSWAWILSIVGLVVAIRVLLIPLFFKQIKASRGMQILQPEIQKLQKKYKNKTDPASRQAMQQEMMGLYRKHGTNPFSSCLPILAQMPIFFALFRVLYSLSDLARGEYSRESIGPLTREVAAQIENSTLFGARLSDWFLMPEATASTRVVTVVLIIAMSVTTFTTQRQLTMKNMPASALDNPMARQQKMLMYILPLVFAFTGVNFPIGVLIYWLVTNLWSMGQQFYTIRRMPAPGSEAAQKLAERKAKKRARKGLPPEDEAEKPAPAPEQPRGQRVQPKRKDRQKKSGQRPADDGTPERTAQGSEEPAGVERSGSVPAGSAPSPDHADEDTPRGKDGLTAEERAQKRYEERAARRRAEAQRARSNQQKRGPSGKA</sequence>
<comment type="subcellular location">
    <subcellularLocation>
        <location evidence="1">Cell membrane</location>
        <topology evidence="1">Multi-pass membrane protein</topology>
    </subcellularLocation>
    <subcellularLocation>
        <location evidence="16">Membrane</location>
        <topology evidence="16">Multi-pass membrane protein</topology>
    </subcellularLocation>
</comment>
<dbReference type="PANTHER" id="PTHR12428">
    <property type="entry name" value="OXA1"/>
    <property type="match status" value="1"/>
</dbReference>
<feature type="domain" description="Membrane insertase YidC/Oxa/ALB C-terminal" evidence="19">
    <location>
        <begin position="39"/>
        <end position="261"/>
    </location>
</feature>
<evidence type="ECO:0000256" key="5">
    <source>
        <dbReference type="ARBA" id="ARBA00022475"/>
    </source>
</evidence>
<comment type="caution">
    <text evidence="20">The sequence shown here is derived from an EMBL/GenBank/DDBJ whole genome shotgun (WGS) entry which is preliminary data.</text>
</comment>
<feature type="transmembrane region" description="Helical" evidence="18">
    <location>
        <begin position="7"/>
        <end position="31"/>
    </location>
</feature>
<dbReference type="CDD" id="cd20070">
    <property type="entry name" value="5TM_YidC_Alb3"/>
    <property type="match status" value="1"/>
</dbReference>
<feature type="transmembrane region" description="Helical" evidence="18">
    <location>
        <begin position="37"/>
        <end position="59"/>
    </location>
</feature>
<evidence type="ECO:0000256" key="8">
    <source>
        <dbReference type="ARBA" id="ARBA00022989"/>
    </source>
</evidence>
<comment type="similarity">
    <text evidence="2">Belongs to the OXA1/ALB3/YidC family. Type 1 subfamily.</text>
</comment>
<evidence type="ECO:0000256" key="15">
    <source>
        <dbReference type="ARBA" id="ARBA00033342"/>
    </source>
</evidence>
<evidence type="ECO:0000256" key="17">
    <source>
        <dbReference type="SAM" id="MobiDB-lite"/>
    </source>
</evidence>
<evidence type="ECO:0000256" key="11">
    <source>
        <dbReference type="ARBA" id="ARBA00025034"/>
    </source>
</evidence>
<dbReference type="NCBIfam" id="NF002350">
    <property type="entry name" value="PRK01315.1"/>
    <property type="match status" value="1"/>
</dbReference>
<feature type="non-terminal residue" evidence="20">
    <location>
        <position position="408"/>
    </location>
</feature>
<evidence type="ECO:0000256" key="3">
    <source>
        <dbReference type="ARBA" id="ARBA00015325"/>
    </source>
</evidence>
<evidence type="ECO:0000256" key="2">
    <source>
        <dbReference type="ARBA" id="ARBA00010527"/>
    </source>
</evidence>
<keyword evidence="6 16" id="KW-0812">Transmembrane</keyword>
<keyword evidence="10" id="KW-0143">Chaperone</keyword>
<evidence type="ECO:0000256" key="12">
    <source>
        <dbReference type="ARBA" id="ARBA00026028"/>
    </source>
</evidence>
<proteinExistence type="inferred from homology"/>
<evidence type="ECO:0000256" key="18">
    <source>
        <dbReference type="SAM" id="Phobius"/>
    </source>
</evidence>
<feature type="compositionally biased region" description="Basic and acidic residues" evidence="17">
    <location>
        <begin position="358"/>
        <end position="394"/>
    </location>
</feature>
<keyword evidence="7" id="KW-0653">Protein transport</keyword>
<feature type="region of interest" description="Disordered" evidence="17">
    <location>
        <begin position="270"/>
        <end position="408"/>
    </location>
</feature>
<reference evidence="20" key="1">
    <citation type="submission" date="2023-02" db="EMBL/GenBank/DDBJ databases">
        <title>Georgenia sp.10Sc9-8, isolated from a soil sample collected from the Taklamakan desert.</title>
        <authorList>
            <person name="Liu S."/>
        </authorList>
    </citation>
    <scope>NUCLEOTIDE SEQUENCE</scope>
    <source>
        <strain evidence="20">10Sc9-8</strain>
    </source>
</reference>
<feature type="compositionally biased region" description="Basic residues" evidence="17">
    <location>
        <begin position="310"/>
        <end position="321"/>
    </location>
</feature>
<comment type="function">
    <text evidence="11">Required for the insertion and/or proper folding and/or complex formation of integral membrane proteins into the membrane. Involved in integration of membrane proteins that insert both dependently and independently of the Sec translocase complex, as well as at least some lipoproteins. Aids folding of multispanning membrane proteins.</text>
</comment>